<reference evidence="4" key="1">
    <citation type="thesis" date="2020" institute="ProQuest LLC" country="789 East Eisenhower Parkway, Ann Arbor, MI, USA">
        <title>Comparative Genomics and Chromosome Evolution.</title>
        <authorList>
            <person name="Mudd A.B."/>
        </authorList>
    </citation>
    <scope>NUCLEOTIDE SEQUENCE</scope>
    <source>
        <strain evidence="4">Female2</strain>
        <tissue evidence="4">Blood</tissue>
    </source>
</reference>
<dbReference type="GO" id="GO:0003779">
    <property type="term" value="F:actin binding"/>
    <property type="evidence" value="ECO:0007669"/>
    <property type="project" value="TreeGrafter"/>
</dbReference>
<evidence type="ECO:0000256" key="3">
    <source>
        <dbReference type="SAM" id="MobiDB-lite"/>
    </source>
</evidence>
<evidence type="ECO:0000313" key="4">
    <source>
        <dbReference type="EMBL" id="KAG8454032.1"/>
    </source>
</evidence>
<keyword evidence="5" id="KW-1185">Reference proteome</keyword>
<feature type="compositionally biased region" description="Pro residues" evidence="3">
    <location>
        <begin position="106"/>
        <end position="120"/>
    </location>
</feature>
<proteinExistence type="inferred from homology"/>
<dbReference type="EMBL" id="JAACNH010000001">
    <property type="protein sequence ID" value="KAG8454032.1"/>
    <property type="molecule type" value="Genomic_DNA"/>
</dbReference>
<dbReference type="GO" id="GO:0015629">
    <property type="term" value="C:actin cytoskeleton"/>
    <property type="evidence" value="ECO:0007669"/>
    <property type="project" value="TreeGrafter"/>
</dbReference>
<sequence>MLSQRALNKERREQASAILKEIQGIDSDGLDFGKKISVPQDIMLDELSHLNNRGARLFKMRQRRSDKYTFENFPYEMKPQAVQNQINQNGNIEGNVLYAPQQGSPQTPPNTPDPRSPPNPTNIAPGYTGPIKEIPPEKFNQTAVPKYYMSPWQEAIGNEPDLIDALYPKMPIPGHNIEIPDYKNFNRAATPFGGFESASKLITFKVPEFDASPINDLSIDMSSKPLNTRKSFNRKAQGWTSEHDPIIYSTDFVADTEIPESDDL</sequence>
<name>A0A8T2KCD0_9PIPI</name>
<comment type="caution">
    <text evidence="4">The sequence shown here is derived from an EMBL/GenBank/DDBJ whole genome shotgun (WGS) entry which is preliminary data.</text>
</comment>
<evidence type="ECO:0000256" key="1">
    <source>
        <dbReference type="ARBA" id="ARBA00009126"/>
    </source>
</evidence>
<organism evidence="4 5">
    <name type="scientific">Hymenochirus boettgeri</name>
    <name type="common">Congo dwarf clawed frog</name>
    <dbReference type="NCBI Taxonomy" id="247094"/>
    <lineage>
        <taxon>Eukaryota</taxon>
        <taxon>Metazoa</taxon>
        <taxon>Chordata</taxon>
        <taxon>Craniata</taxon>
        <taxon>Vertebrata</taxon>
        <taxon>Euteleostomi</taxon>
        <taxon>Amphibia</taxon>
        <taxon>Batrachia</taxon>
        <taxon>Anura</taxon>
        <taxon>Pipoidea</taxon>
        <taxon>Pipidae</taxon>
        <taxon>Pipinae</taxon>
        <taxon>Hymenochirus</taxon>
    </lineage>
</organism>
<dbReference type="PANTHER" id="PTHR15941">
    <property type="entry name" value="MYOZENIN"/>
    <property type="match status" value="1"/>
</dbReference>
<dbReference type="InterPro" id="IPR008438">
    <property type="entry name" value="MYOZ"/>
</dbReference>
<evidence type="ECO:0000313" key="5">
    <source>
        <dbReference type="Proteomes" id="UP000812440"/>
    </source>
</evidence>
<dbReference type="PANTHER" id="PTHR15941:SF9">
    <property type="entry name" value="MYOZENIN-2"/>
    <property type="match status" value="1"/>
</dbReference>
<dbReference type="GO" id="GO:0051373">
    <property type="term" value="F:FATZ binding"/>
    <property type="evidence" value="ECO:0007669"/>
    <property type="project" value="TreeGrafter"/>
</dbReference>
<dbReference type="GO" id="GO:0030018">
    <property type="term" value="C:Z disc"/>
    <property type="evidence" value="ECO:0007669"/>
    <property type="project" value="InterPro"/>
</dbReference>
<dbReference type="AlphaFoldDB" id="A0A8T2KCD0"/>
<gene>
    <name evidence="4" type="ORF">GDO86_000604</name>
</gene>
<accession>A0A8T2KCD0</accession>
<keyword evidence="2" id="KW-0597">Phosphoprotein</keyword>
<protein>
    <recommendedName>
        <fullName evidence="6">Myozenin 2</fullName>
    </recommendedName>
</protein>
<evidence type="ECO:0000256" key="2">
    <source>
        <dbReference type="ARBA" id="ARBA00022553"/>
    </source>
</evidence>
<dbReference type="GO" id="GO:0031433">
    <property type="term" value="F:telethonin binding"/>
    <property type="evidence" value="ECO:0007669"/>
    <property type="project" value="TreeGrafter"/>
</dbReference>
<comment type="similarity">
    <text evidence="1">Belongs to the myozenin family.</text>
</comment>
<dbReference type="Pfam" id="PF05556">
    <property type="entry name" value="Calsarcin"/>
    <property type="match status" value="1"/>
</dbReference>
<evidence type="ECO:0008006" key="6">
    <source>
        <dbReference type="Google" id="ProtNLM"/>
    </source>
</evidence>
<dbReference type="Proteomes" id="UP000812440">
    <property type="component" value="Chromosome 1"/>
</dbReference>
<feature type="region of interest" description="Disordered" evidence="3">
    <location>
        <begin position="95"/>
        <end position="136"/>
    </location>
</feature>
<dbReference type="OrthoDB" id="9895914at2759"/>